<sequence>MLSRVAVTHLVIDTTDLKVYSEGKWKTHKHGKLKRCIYRKLHLAMAVSTHEVITAEISLVSVGDHEVLSILVNPLRRKIQ</sequence>
<dbReference type="GO" id="GO:0003677">
    <property type="term" value="F:DNA binding"/>
    <property type="evidence" value="ECO:0007669"/>
    <property type="project" value="InterPro"/>
</dbReference>
<feature type="domain" description="Transposase IS4-like" evidence="1">
    <location>
        <begin position="9"/>
        <end position="77"/>
    </location>
</feature>
<dbReference type="AlphaFoldDB" id="A0A2A5SZC9"/>
<dbReference type="GO" id="GO:0004803">
    <property type="term" value="F:transposase activity"/>
    <property type="evidence" value="ECO:0007669"/>
    <property type="project" value="InterPro"/>
</dbReference>
<evidence type="ECO:0000313" key="2">
    <source>
        <dbReference type="EMBL" id="PCS21273.1"/>
    </source>
</evidence>
<protein>
    <submittedName>
        <fullName evidence="2">Mobile element protein</fullName>
    </submittedName>
</protein>
<dbReference type="GO" id="GO:0006313">
    <property type="term" value="P:DNA transposition"/>
    <property type="evidence" value="ECO:0007669"/>
    <property type="project" value="InterPro"/>
</dbReference>
<evidence type="ECO:0000313" key="3">
    <source>
        <dbReference type="Proteomes" id="UP000219020"/>
    </source>
</evidence>
<gene>
    <name evidence="2" type="ORF">BTN49_3161</name>
</gene>
<dbReference type="PANTHER" id="PTHR34631:SF3">
    <property type="entry name" value="ISSOD12 TRANSPOSASE TNPA_ISSOD12"/>
    <property type="match status" value="1"/>
</dbReference>
<dbReference type="Pfam" id="PF01609">
    <property type="entry name" value="DDE_Tnp_1"/>
    <property type="match status" value="1"/>
</dbReference>
<dbReference type="InterPro" id="IPR002559">
    <property type="entry name" value="Transposase_11"/>
</dbReference>
<dbReference type="InterPro" id="IPR053172">
    <property type="entry name" value="Tn903_transposase"/>
</dbReference>
<keyword evidence="3" id="KW-1185">Reference proteome</keyword>
<comment type="caution">
    <text evidence="2">The sequence shown here is derived from an EMBL/GenBank/DDBJ whole genome shotgun (WGS) entry which is preliminary data.</text>
</comment>
<reference evidence="3" key="1">
    <citation type="submission" date="2017-04" db="EMBL/GenBank/DDBJ databases">
        <title>Genome evolution of the luminous symbionts of deep sea anglerfish.</title>
        <authorList>
            <person name="Hendry T.A."/>
        </authorList>
    </citation>
    <scope>NUCLEOTIDE SEQUENCE [LARGE SCALE GENOMIC DNA]</scope>
</reference>
<evidence type="ECO:0000259" key="1">
    <source>
        <dbReference type="Pfam" id="PF01609"/>
    </source>
</evidence>
<dbReference type="EMBL" id="NBYY01000036">
    <property type="protein sequence ID" value="PCS21273.1"/>
    <property type="molecule type" value="Genomic_DNA"/>
</dbReference>
<dbReference type="PANTHER" id="PTHR34631">
    <property type="match status" value="1"/>
</dbReference>
<name>A0A2A5SZC9_9GAMM</name>
<dbReference type="Proteomes" id="UP000219020">
    <property type="component" value="Unassembled WGS sequence"/>
</dbReference>
<accession>A0A2A5SZC9</accession>
<organism evidence="2 3">
    <name type="scientific">Candidatus Enterovibrio escicola</name>
    <dbReference type="NCBI Taxonomy" id="1927127"/>
    <lineage>
        <taxon>Bacteria</taxon>
        <taxon>Pseudomonadati</taxon>
        <taxon>Pseudomonadota</taxon>
        <taxon>Gammaproteobacteria</taxon>
        <taxon>Vibrionales</taxon>
        <taxon>Vibrionaceae</taxon>
        <taxon>Enterovibrio</taxon>
    </lineage>
</organism>
<proteinExistence type="predicted"/>